<dbReference type="InterPro" id="IPR002017">
    <property type="entry name" value="Spectrin_repeat"/>
</dbReference>
<evidence type="ECO:0000313" key="9">
    <source>
        <dbReference type="Proteomes" id="UP001046870"/>
    </source>
</evidence>
<keyword evidence="2" id="KW-0117">Actin capping</keyword>
<dbReference type="CDD" id="cd00176">
    <property type="entry name" value="SPEC"/>
    <property type="match status" value="2"/>
</dbReference>
<feature type="coiled-coil region" evidence="5">
    <location>
        <begin position="990"/>
        <end position="1024"/>
    </location>
</feature>
<feature type="compositionally biased region" description="Polar residues" evidence="6">
    <location>
        <begin position="2191"/>
        <end position="2209"/>
    </location>
</feature>
<reference evidence="8" key="1">
    <citation type="submission" date="2021-01" db="EMBL/GenBank/DDBJ databases">
        <authorList>
            <person name="Zahm M."/>
            <person name="Roques C."/>
            <person name="Cabau C."/>
            <person name="Klopp C."/>
            <person name="Donnadieu C."/>
            <person name="Jouanno E."/>
            <person name="Lampietro C."/>
            <person name="Louis A."/>
            <person name="Herpin A."/>
            <person name="Echchiki A."/>
            <person name="Berthelot C."/>
            <person name="Parey E."/>
            <person name="Roest-Crollius H."/>
            <person name="Braasch I."/>
            <person name="Postlethwait J."/>
            <person name="Bobe J."/>
            <person name="Montfort J."/>
            <person name="Bouchez O."/>
            <person name="Begum T."/>
            <person name="Mejri S."/>
            <person name="Adams A."/>
            <person name="Chen W.-J."/>
            <person name="Guiguen Y."/>
        </authorList>
    </citation>
    <scope>NUCLEOTIDE SEQUENCE</scope>
    <source>
        <strain evidence="8">YG-15Mar2019-1</strain>
        <tissue evidence="8">Brain</tissue>
    </source>
</reference>
<dbReference type="OrthoDB" id="430364at2759"/>
<comment type="similarity">
    <text evidence="1">Belongs to the spectrin family.</text>
</comment>
<proteinExistence type="inferred from homology"/>
<comment type="caution">
    <text evidence="8">The sequence shown here is derived from an EMBL/GenBank/DDBJ whole genome shotgun (WGS) entry which is preliminary data.</text>
</comment>
<dbReference type="InterPro" id="IPR001849">
    <property type="entry name" value="PH_domain"/>
</dbReference>
<feature type="region of interest" description="Disordered" evidence="6">
    <location>
        <begin position="1194"/>
        <end position="1247"/>
    </location>
</feature>
<feature type="domain" description="PH" evidence="7">
    <location>
        <begin position="1990"/>
        <end position="2097"/>
    </location>
</feature>
<keyword evidence="3" id="KW-0677">Repeat</keyword>
<dbReference type="Gene3D" id="2.30.29.30">
    <property type="entry name" value="Pleckstrin-homology domain (PH domain)/Phosphotyrosine-binding domain (PTB)"/>
    <property type="match status" value="1"/>
</dbReference>
<evidence type="ECO:0000256" key="2">
    <source>
        <dbReference type="ARBA" id="ARBA00022467"/>
    </source>
</evidence>
<keyword evidence="5" id="KW-0175">Coiled coil</keyword>
<organism evidence="8 9">
    <name type="scientific">Megalops atlanticus</name>
    <name type="common">Tarpon</name>
    <name type="synonym">Clupea gigantea</name>
    <dbReference type="NCBI Taxonomy" id="7932"/>
    <lineage>
        <taxon>Eukaryota</taxon>
        <taxon>Metazoa</taxon>
        <taxon>Chordata</taxon>
        <taxon>Craniata</taxon>
        <taxon>Vertebrata</taxon>
        <taxon>Euteleostomi</taxon>
        <taxon>Actinopterygii</taxon>
        <taxon>Neopterygii</taxon>
        <taxon>Teleostei</taxon>
        <taxon>Elopiformes</taxon>
        <taxon>Megalopidae</taxon>
        <taxon>Megalops</taxon>
    </lineage>
</organism>
<feature type="compositionally biased region" description="Polar residues" evidence="6">
    <location>
        <begin position="1605"/>
        <end position="1620"/>
    </location>
</feature>
<dbReference type="EMBL" id="JAFDVH010000001">
    <property type="protein sequence ID" value="KAG7492851.1"/>
    <property type="molecule type" value="Genomic_DNA"/>
</dbReference>
<feature type="compositionally biased region" description="Basic and acidic residues" evidence="6">
    <location>
        <begin position="1210"/>
        <end position="1228"/>
    </location>
</feature>
<dbReference type="SMART" id="SM00233">
    <property type="entry name" value="PH"/>
    <property type="match status" value="1"/>
</dbReference>
<dbReference type="GO" id="GO:0003779">
    <property type="term" value="F:actin binding"/>
    <property type="evidence" value="ECO:0007669"/>
    <property type="project" value="UniProtKB-KW"/>
</dbReference>
<feature type="region of interest" description="Disordered" evidence="6">
    <location>
        <begin position="61"/>
        <end position="121"/>
    </location>
</feature>
<dbReference type="GO" id="GO:0051693">
    <property type="term" value="P:actin filament capping"/>
    <property type="evidence" value="ECO:0007669"/>
    <property type="project" value="UniProtKB-KW"/>
</dbReference>
<dbReference type="InterPro" id="IPR011993">
    <property type="entry name" value="PH-like_dom_sf"/>
</dbReference>
<evidence type="ECO:0000256" key="3">
    <source>
        <dbReference type="ARBA" id="ARBA00022737"/>
    </source>
</evidence>
<dbReference type="InterPro" id="IPR018159">
    <property type="entry name" value="Spectrin/alpha-actinin"/>
</dbReference>
<feature type="region of interest" description="Disordered" evidence="6">
    <location>
        <begin position="582"/>
        <end position="653"/>
    </location>
</feature>
<evidence type="ECO:0000256" key="1">
    <source>
        <dbReference type="ARBA" id="ARBA00006826"/>
    </source>
</evidence>
<dbReference type="PANTHER" id="PTHR11915">
    <property type="entry name" value="SPECTRIN/FILAMIN RELATED CYTOSKELETAL PROTEIN"/>
    <property type="match status" value="1"/>
</dbReference>
<feature type="region of interest" description="Disordered" evidence="6">
    <location>
        <begin position="1319"/>
        <end position="1425"/>
    </location>
</feature>
<feature type="compositionally biased region" description="Polar residues" evidence="6">
    <location>
        <begin position="61"/>
        <end position="71"/>
    </location>
</feature>
<evidence type="ECO:0000256" key="4">
    <source>
        <dbReference type="ARBA" id="ARBA00023203"/>
    </source>
</evidence>
<feature type="region of interest" description="Disordered" evidence="6">
    <location>
        <begin position="1523"/>
        <end position="1543"/>
    </location>
</feature>
<evidence type="ECO:0000259" key="7">
    <source>
        <dbReference type="PROSITE" id="PS50003"/>
    </source>
</evidence>
<feature type="compositionally biased region" description="Polar residues" evidence="6">
    <location>
        <begin position="110"/>
        <end position="119"/>
    </location>
</feature>
<evidence type="ECO:0000256" key="6">
    <source>
        <dbReference type="SAM" id="MobiDB-lite"/>
    </source>
</evidence>
<name>A0A9D3TEP4_MEGAT</name>
<evidence type="ECO:0000313" key="8">
    <source>
        <dbReference type="EMBL" id="KAG7492851.1"/>
    </source>
</evidence>
<feature type="region of interest" description="Disordered" evidence="6">
    <location>
        <begin position="1798"/>
        <end position="1838"/>
    </location>
</feature>
<feature type="compositionally biased region" description="Polar residues" evidence="6">
    <location>
        <begin position="875"/>
        <end position="884"/>
    </location>
</feature>
<dbReference type="Gene3D" id="1.20.58.60">
    <property type="match status" value="3"/>
</dbReference>
<feature type="region of interest" description="Disordered" evidence="6">
    <location>
        <begin position="865"/>
        <end position="920"/>
    </location>
</feature>
<feature type="region of interest" description="Disordered" evidence="6">
    <location>
        <begin position="2191"/>
        <end position="2229"/>
    </location>
</feature>
<feature type="coiled-coil region" evidence="5">
    <location>
        <begin position="275"/>
        <end position="302"/>
    </location>
</feature>
<dbReference type="SMART" id="SM00150">
    <property type="entry name" value="SPEC"/>
    <property type="match status" value="5"/>
</dbReference>
<keyword evidence="9" id="KW-1185">Reference proteome</keyword>
<gene>
    <name evidence="8" type="ORF">MATL_G00019460</name>
</gene>
<dbReference type="Pfam" id="PF00435">
    <property type="entry name" value="Spectrin"/>
    <property type="match status" value="2"/>
</dbReference>
<dbReference type="SUPFAM" id="SSF46966">
    <property type="entry name" value="Spectrin repeat"/>
    <property type="match status" value="3"/>
</dbReference>
<feature type="region of interest" description="Disordered" evidence="6">
    <location>
        <begin position="1760"/>
        <end position="1782"/>
    </location>
</feature>
<feature type="compositionally biased region" description="Low complexity" evidence="6">
    <location>
        <begin position="1320"/>
        <end position="1339"/>
    </location>
</feature>
<feature type="compositionally biased region" description="Basic and acidic residues" evidence="6">
    <location>
        <begin position="629"/>
        <end position="640"/>
    </location>
</feature>
<evidence type="ECO:0000256" key="5">
    <source>
        <dbReference type="SAM" id="Coils"/>
    </source>
</evidence>
<feature type="compositionally biased region" description="Polar residues" evidence="6">
    <location>
        <begin position="1377"/>
        <end position="1397"/>
    </location>
</feature>
<protein>
    <recommendedName>
        <fullName evidence="7">PH domain-containing protein</fullName>
    </recommendedName>
</protein>
<feature type="compositionally biased region" description="Basic and acidic residues" evidence="6">
    <location>
        <begin position="1869"/>
        <end position="1882"/>
    </location>
</feature>
<feature type="compositionally biased region" description="Polar residues" evidence="6">
    <location>
        <begin position="1798"/>
        <end position="1811"/>
    </location>
</feature>
<dbReference type="SUPFAM" id="SSF50729">
    <property type="entry name" value="PH domain-like"/>
    <property type="match status" value="1"/>
</dbReference>
<feature type="region of interest" description="Disordered" evidence="6">
    <location>
        <begin position="1581"/>
        <end position="1637"/>
    </location>
</feature>
<accession>A0A9D3TEP4</accession>
<feature type="region of interest" description="Disordered" evidence="6">
    <location>
        <begin position="1864"/>
        <end position="1893"/>
    </location>
</feature>
<feature type="compositionally biased region" description="Polar residues" evidence="6">
    <location>
        <begin position="641"/>
        <end position="653"/>
    </location>
</feature>
<dbReference type="Pfam" id="PF00169">
    <property type="entry name" value="PH"/>
    <property type="match status" value="1"/>
</dbReference>
<feature type="coiled-coil region" evidence="5">
    <location>
        <begin position="348"/>
        <end position="411"/>
    </location>
</feature>
<feature type="compositionally biased region" description="Basic and acidic residues" evidence="6">
    <location>
        <begin position="80"/>
        <end position="92"/>
    </location>
</feature>
<keyword evidence="4" id="KW-0009">Actin-binding</keyword>
<feature type="compositionally biased region" description="Pro residues" evidence="6">
    <location>
        <begin position="1819"/>
        <end position="1828"/>
    </location>
</feature>
<dbReference type="Proteomes" id="UP001046870">
    <property type="component" value="Chromosome 1"/>
</dbReference>
<sequence>MSESIVRKIQPFTIGTKLSVPSVAKCPDFVDAYLPSQALDNCKLQNSLNDQVSLYLGQSQMRQVTPRSSPTAAGVTAAEGRQEDMTREDHLNRNGVSPTGTSRSIRKITISGSTESPSDTAALGGDCMAALGTSKLENINNNNMVSTPVPRIVGVSCENTPNSHLKVLLRKDVLTEEQRNEDEGALKCFGDKTTSIHQTPPLRALSPKRDLLKKVSLPCENREAPSCSQLVLAHNDCSFTQCNTLFNREIMQAEAWIKRKLQDLKDGCDIQRCPLQDWEEVSQTLQRDLKDFENTLIQLNQMGEQLICEENPNSDLVKKQLTQLTDQWHTLKQTAANQSKALGGARNLQQFNRKVDRLETWIKEKEEEQSLAGVLGENVDKIQLTRRILDLKQDEQQYRTLHEEINHLALKLEKQGKTEGKNISTRRKHINKMWLKVQSLLKDYHENLQLALEVSSFYQQADNIISAINSKRKSISVSNDRGNCGDREIREIATQIMMLDVTVSQLSNLHPTLATRVTLKQGEVKDGWALLQKAVRNERSDILSASSDFTREDVDPLTLPKEPYCSMDKDVHRIMGKEIKEEQNRLKGCTSAREPGINRKSTNSQDEEQPLKSHAPVTGNSPSNADEVIEGRQTEGESKEQMTNPNAAASRGNPQLCVQLQKFTESADKMLSWLKDNTALATKLQCSPGHEGLQTALENEIPSNGTRSEAAEMDGQSLVHPEDVGFEGVLSRLELLWEEIRRKHQRNRAEHQDSKKLNLKALTVLKDLNALEAWLHTLGLSSQQSSLAGDTESMMEAEQDSCLLEEVPLQDPELGIVQWGADMLPGGRHIHFQKGVAEKYRRVRRALKQRGLGLQGTHMMTEALEKSKPGEDQEQQGNNHSSLGQHLPVEQDLDPSLSSVQEAGREVTAARTSREPMEERHAEAEMFKSTVIDSGCSLPQDFAMKELLSQCSALTMQINHGLSLSAELSMDIMDAETDMAVKCEPDRSGLEGLQEQQDELEIDYEALKEEVEELEKQATCLESLCPERLHILREEVQTTLQAWEELGRSMVENRGRLRQFVRLQEFFRNYLAMISWTEDTRACIFSESTGHHGNSNEVPVASDLDMNIQQKFEEFDDLAAAGQKLIEEEHHLTELIRERTEELQSMLGWILVHWRAQKHQRSHGKRKPEPEGNIHLEATVSTLPPQQPLEKAIAEGTRWNPDGQRGSTPRCEEERRGEHQAEDGHEAARSAGLSPPGGVAGTPKSPFLVLKEPGTPSLGGTVNLILSFSKPGDSLLQVQEPAEKGDALEPVHRVSTYLHVTDSNKVTASVDELSSLAHLPSQAQAPASRSSTSPSTCPAQVSSLSLHTLPRGSSVSSSSSFKGTSKNGGAIQRITGLAQNESVSPTHDQGARSTNTWPLKERKKKRTLPAGPATAELLDHSRNIPANDKECTRRSEFSQSVVHSSSCLSGEAPSKHIKNHCRHLSLGSVLSFDLPKDLSLIPSIQDVITISPLEPAGTDHLRKAVDLPDQMNQCLQPDRHISSSTFRHKHPPPKFSRETFEHSPKGQMVIKTDCVGSQRIDLEVSSDLAQCIPATNKEDFFRDHTQTPPADDLSDAEVRCHSDTGGPNNEVGQKQDQPTTALDPKEHLWSNGPKANPYKGHDHYKNTTCGHTSTLSVTHVCPSVHTKIQELNGHIYCPPVRMQRAHKGDCSANQSTASHTVMSLKTCVIGKESSGGVAACSSTHIQLSSGGQRTVSPDASLPGRTASTVSLGRVDPVSHAEEKVSHDLGSAAADTVHPDHRQFEEEEEELEDIWNQTNRYEPSSCSNNTCQTKREEPAATPPSQPTNPSPQGQDVLYRKLDPSSTSGLLVAEFRLPASIQTLLGYNKEQNPREESSPTREDGTSSAAIAHTEEPDGKLAVAKQAAPSLVKLPDAKNQQKYAGQEEVEMRMENTACPRVQSMSLLPVCTAAENPGQQPVGLGACNSDIREQGHRTATRGHCSTVNGKDRQFQSMEGTLERKHQLEVGKKAHCQAWHTCHAVLLGHTLRFYKDREDALKNSEPALSLDLIGATCTPAPECAKKANCFSLRLHDGSEHLLSVSSCPMMKEWMLKIQASAGVSDEMEPPRCLSGSLTTKAFFSTVCHGYNTCHCTTGSDITCSTPDPMETGSLIAKESTLTRDSPQVSQLHHGNSEDLSPILLSGAEDQCSSLRNVGMTQRPSPTLQGASPQSLEPPLLDSRECPSKRRSHSFTSATYQKITPVPLSHGGHESSSYSVTLFIGDQLSETTPPHNEAKSPTLIGQLREPLQDMIPEDNCACLPKSQKKSVFKKFFGKE</sequence>
<dbReference type="PROSITE" id="PS50003">
    <property type="entry name" value="PH_DOMAIN"/>
    <property type="match status" value="1"/>
</dbReference>
<feature type="compositionally biased region" description="Polar residues" evidence="6">
    <location>
        <begin position="94"/>
        <end position="103"/>
    </location>
</feature>